<evidence type="ECO:0000313" key="2">
    <source>
        <dbReference type="Proteomes" id="UP000015351"/>
    </source>
</evidence>
<dbReference type="HOGENOM" id="CLU_2991313_0_0_5"/>
<evidence type="ECO:0000313" key="1">
    <source>
        <dbReference type="EMBL" id="EPX80191.1"/>
    </source>
</evidence>
<dbReference type="AlphaFoldDB" id="S9QFI3"/>
<sequence>MNMAHTALKSLVNRLAAWLNSSLSFSKEETIALAQHRDMWSSKRSQHLKRKVSYYAY</sequence>
<organism evidence="1 2">
    <name type="scientific">Litoreibacter arenae DSM 19593</name>
    <dbReference type="NCBI Taxonomy" id="1123360"/>
    <lineage>
        <taxon>Bacteria</taxon>
        <taxon>Pseudomonadati</taxon>
        <taxon>Pseudomonadota</taxon>
        <taxon>Alphaproteobacteria</taxon>
        <taxon>Rhodobacterales</taxon>
        <taxon>Roseobacteraceae</taxon>
        <taxon>Litoreibacter</taxon>
    </lineage>
</organism>
<protein>
    <submittedName>
        <fullName evidence="1">Uncharacterized protein</fullName>
    </submittedName>
</protein>
<name>S9QFI3_9RHOB</name>
<reference evidence="2" key="1">
    <citation type="journal article" date="2013" name="Stand. Genomic Sci.">
        <title>Genome sequence of the Litoreibacter arenae type strain (DSM 19593(T)), a member of the Roseobacter clade isolated from sea sand.</title>
        <authorList>
            <person name="Riedel T."/>
            <person name="Fiebig A."/>
            <person name="Petersen J."/>
            <person name="Gronow S."/>
            <person name="Kyrpides N.C."/>
            <person name="Goker M."/>
            <person name="Klenk H.P."/>
        </authorList>
    </citation>
    <scope>NUCLEOTIDE SEQUENCE [LARGE SCALE GENOMIC DNA]</scope>
    <source>
        <strain evidence="2">DSM 19593</strain>
    </source>
</reference>
<dbReference type="Proteomes" id="UP000015351">
    <property type="component" value="Unassembled WGS sequence"/>
</dbReference>
<dbReference type="EMBL" id="AONI01000009">
    <property type="protein sequence ID" value="EPX80191.1"/>
    <property type="molecule type" value="Genomic_DNA"/>
</dbReference>
<proteinExistence type="predicted"/>
<accession>S9QFI3</accession>
<comment type="caution">
    <text evidence="1">The sequence shown here is derived from an EMBL/GenBank/DDBJ whole genome shotgun (WGS) entry which is preliminary data.</text>
</comment>
<dbReference type="STRING" id="1123360.thalar_01530"/>
<keyword evidence="2" id="KW-1185">Reference proteome</keyword>
<gene>
    <name evidence="1" type="ORF">thalar_01530</name>
</gene>